<organism evidence="1 2">
    <name type="scientific">Amycolatopsis carbonis</name>
    <dbReference type="NCBI Taxonomy" id="715471"/>
    <lineage>
        <taxon>Bacteria</taxon>
        <taxon>Bacillati</taxon>
        <taxon>Actinomycetota</taxon>
        <taxon>Actinomycetes</taxon>
        <taxon>Pseudonocardiales</taxon>
        <taxon>Pseudonocardiaceae</taxon>
        <taxon>Amycolatopsis</taxon>
    </lineage>
</organism>
<sequence length="52" mass="6081">MPGFVALRKLDVPDGRELAIAYFETEEHMRAWYDDPEHRAVEALGHRQILDD</sequence>
<dbReference type="RefSeq" id="WP_285967271.1">
    <property type="nucleotide sequence ID" value="NZ_CP127294.1"/>
</dbReference>
<proteinExistence type="predicted"/>
<evidence type="ECO:0000313" key="2">
    <source>
        <dbReference type="Proteomes" id="UP001236014"/>
    </source>
</evidence>
<name>A0A9Y2MT57_9PSEU</name>
<evidence type="ECO:0000313" key="1">
    <source>
        <dbReference type="EMBL" id="WIX76523.1"/>
    </source>
</evidence>
<accession>A0A9Y2MT57</accession>
<dbReference type="Proteomes" id="UP001236014">
    <property type="component" value="Chromosome"/>
</dbReference>
<dbReference type="AlphaFoldDB" id="A0A9Y2MT57"/>
<dbReference type="Gene3D" id="3.30.70.100">
    <property type="match status" value="1"/>
</dbReference>
<keyword evidence="2" id="KW-1185">Reference proteome</keyword>
<evidence type="ECO:0008006" key="3">
    <source>
        <dbReference type="Google" id="ProtNLM"/>
    </source>
</evidence>
<reference evidence="1 2" key="1">
    <citation type="submission" date="2023-06" db="EMBL/GenBank/DDBJ databases">
        <authorList>
            <person name="Oyuntsetseg B."/>
            <person name="Kim S.B."/>
        </authorList>
    </citation>
    <scope>NUCLEOTIDE SEQUENCE [LARGE SCALE GENOMIC DNA]</scope>
    <source>
        <strain evidence="1 2">2-15</strain>
    </source>
</reference>
<protein>
    <recommendedName>
        <fullName evidence="3">ABM domain-containing protein</fullName>
    </recommendedName>
</protein>
<dbReference type="EMBL" id="CP127294">
    <property type="protein sequence ID" value="WIX76523.1"/>
    <property type="molecule type" value="Genomic_DNA"/>
</dbReference>
<gene>
    <name evidence="1" type="ORF">QRX50_34365</name>
</gene>
<dbReference type="KEGG" id="acab:QRX50_34365"/>
<dbReference type="SUPFAM" id="SSF54909">
    <property type="entry name" value="Dimeric alpha+beta barrel"/>
    <property type="match status" value="1"/>
</dbReference>
<dbReference type="InterPro" id="IPR011008">
    <property type="entry name" value="Dimeric_a/b-barrel"/>
</dbReference>